<keyword evidence="2" id="KW-1185">Reference proteome</keyword>
<gene>
    <name evidence="1" type="ORF">PV09_01200</name>
</gene>
<proteinExistence type="predicted"/>
<dbReference type="HOGENOM" id="CLU_662581_0_0_1"/>
<dbReference type="Proteomes" id="UP000053259">
    <property type="component" value="Unassembled WGS sequence"/>
</dbReference>
<dbReference type="OrthoDB" id="3510794at2759"/>
<dbReference type="EMBL" id="KN847531">
    <property type="protein sequence ID" value="KIW08281.1"/>
    <property type="molecule type" value="Genomic_DNA"/>
</dbReference>
<accession>A0A0D1XZP5</accession>
<organism evidence="1 2">
    <name type="scientific">Verruconis gallopava</name>
    <dbReference type="NCBI Taxonomy" id="253628"/>
    <lineage>
        <taxon>Eukaryota</taxon>
        <taxon>Fungi</taxon>
        <taxon>Dikarya</taxon>
        <taxon>Ascomycota</taxon>
        <taxon>Pezizomycotina</taxon>
        <taxon>Dothideomycetes</taxon>
        <taxon>Pleosporomycetidae</taxon>
        <taxon>Venturiales</taxon>
        <taxon>Sympoventuriaceae</taxon>
        <taxon>Verruconis</taxon>
    </lineage>
</organism>
<dbReference type="GeneID" id="27309173"/>
<evidence type="ECO:0000313" key="2">
    <source>
        <dbReference type="Proteomes" id="UP000053259"/>
    </source>
</evidence>
<evidence type="ECO:0008006" key="3">
    <source>
        <dbReference type="Google" id="ProtNLM"/>
    </source>
</evidence>
<dbReference type="AlphaFoldDB" id="A0A0D1XZP5"/>
<reference evidence="1 2" key="1">
    <citation type="submission" date="2015-01" db="EMBL/GenBank/DDBJ databases">
        <title>The Genome Sequence of Ochroconis gallopava CBS43764.</title>
        <authorList>
            <consortium name="The Broad Institute Genomics Platform"/>
            <person name="Cuomo C."/>
            <person name="de Hoog S."/>
            <person name="Gorbushina A."/>
            <person name="Stielow B."/>
            <person name="Teixiera M."/>
            <person name="Abouelleil A."/>
            <person name="Chapman S.B."/>
            <person name="Priest M."/>
            <person name="Young S.K."/>
            <person name="Wortman J."/>
            <person name="Nusbaum C."/>
            <person name="Birren B."/>
        </authorList>
    </citation>
    <scope>NUCLEOTIDE SEQUENCE [LARGE SCALE GENOMIC DNA]</scope>
    <source>
        <strain evidence="1 2">CBS 43764</strain>
    </source>
</reference>
<dbReference type="RefSeq" id="XP_016218150.1">
    <property type="nucleotide sequence ID" value="XM_016354055.1"/>
</dbReference>
<name>A0A0D1XZP5_9PEZI</name>
<evidence type="ECO:0000313" key="1">
    <source>
        <dbReference type="EMBL" id="KIW08281.1"/>
    </source>
</evidence>
<dbReference type="VEuPathDB" id="FungiDB:PV09_01200"/>
<protein>
    <recommendedName>
        <fullName evidence="3">F-box domain-containing protein</fullName>
    </recommendedName>
</protein>
<dbReference type="InParanoid" id="A0A0D1XZP5"/>
<sequence>MSAFTAPCTHLLREKKSEKEDTFTLCDRTHVNRRHRGKADTLSYSHQKLPVQSIRQRQEQPIDTRRAPDMAADTTYTNTVSEASVVVLNRDDADEWINIHKLKKEKSETGKSTQRKKCWKSFRRNCHDENPLAAEQADLRASLELALQSCKHEADTINVNRIARNKSKRPASKRNVFPFLNLPRELRDEVYEEAIDLRGITTNIKNELSGYIEGMRHFDSRRETYKVQQLFEDLRQRHGNLKSPTILLINKQIHSEAQVILRKRTLVFEAPPVNNVNIFPFYQMVSRGLLRNVAGIAFEMQMKQHTEATMLGELEMGTNWISYAHRGNESLDNADAWAYFMFDCLGMLWAPGHNVRTLCISIVHKTGRREYRLEPTPSKLGRLEQTIKSCLETRNLDHFFSHLEYAEVPVANSTA</sequence>
<dbReference type="STRING" id="253628.A0A0D1XZP5"/>